<proteinExistence type="predicted"/>
<comment type="caution">
    <text evidence="2">The sequence shown here is derived from an EMBL/GenBank/DDBJ whole genome shotgun (WGS) entry which is preliminary data.</text>
</comment>
<keyword evidence="1" id="KW-0472">Membrane</keyword>
<organism evidence="2 3">
    <name type="scientific">Candidatus Amesbacteria bacterium GW2011_GWA2_47_11b</name>
    <dbReference type="NCBI Taxonomy" id="1618358"/>
    <lineage>
        <taxon>Bacteria</taxon>
        <taxon>Candidatus Amesiibacteriota</taxon>
    </lineage>
</organism>
<reference evidence="2 3" key="1">
    <citation type="journal article" date="2015" name="Nature">
        <title>rRNA introns, odd ribosomes, and small enigmatic genomes across a large radiation of phyla.</title>
        <authorList>
            <person name="Brown C.T."/>
            <person name="Hug L.A."/>
            <person name="Thomas B.C."/>
            <person name="Sharon I."/>
            <person name="Castelle C.J."/>
            <person name="Singh A."/>
            <person name="Wilkins M.J."/>
            <person name="Williams K.H."/>
            <person name="Banfield J.F."/>
        </authorList>
    </citation>
    <scope>NUCLEOTIDE SEQUENCE [LARGE SCALE GENOMIC DNA]</scope>
</reference>
<keyword evidence="1" id="KW-0812">Transmembrane</keyword>
<name>A0A0G1RJ85_9BACT</name>
<keyword evidence="1" id="KW-1133">Transmembrane helix</keyword>
<dbReference type="Proteomes" id="UP000034307">
    <property type="component" value="Unassembled WGS sequence"/>
</dbReference>
<sequence length="67" mass="7804">MNEAYELIAMGLGLVAVGLGIWGETRMRRREKELRRILTEARMLAGIQVLYQEMRGRLENSVRERVN</sequence>
<accession>A0A0G1RJ85</accession>
<gene>
    <name evidence="2" type="ORF">UX80_C0023G0004</name>
</gene>
<dbReference type="STRING" id="1618358.UX80_C0023G0004"/>
<evidence type="ECO:0000313" key="3">
    <source>
        <dbReference type="Proteomes" id="UP000034307"/>
    </source>
</evidence>
<evidence type="ECO:0000313" key="2">
    <source>
        <dbReference type="EMBL" id="KKU57196.1"/>
    </source>
</evidence>
<dbReference type="EMBL" id="LCNO01000023">
    <property type="protein sequence ID" value="KKU57196.1"/>
    <property type="molecule type" value="Genomic_DNA"/>
</dbReference>
<dbReference type="AlphaFoldDB" id="A0A0G1RJ85"/>
<evidence type="ECO:0000256" key="1">
    <source>
        <dbReference type="SAM" id="Phobius"/>
    </source>
</evidence>
<feature type="transmembrane region" description="Helical" evidence="1">
    <location>
        <begin position="6"/>
        <end position="23"/>
    </location>
</feature>
<protein>
    <submittedName>
        <fullName evidence="2">Uncharacterized protein</fullName>
    </submittedName>
</protein>